<organism evidence="2 3">
    <name type="scientific">Candidatus Thiodictyon syntrophicum</name>
    <dbReference type="NCBI Taxonomy" id="1166950"/>
    <lineage>
        <taxon>Bacteria</taxon>
        <taxon>Pseudomonadati</taxon>
        <taxon>Pseudomonadota</taxon>
        <taxon>Gammaproteobacteria</taxon>
        <taxon>Chromatiales</taxon>
        <taxon>Chromatiaceae</taxon>
        <taxon>Thiodictyon</taxon>
    </lineage>
</organism>
<keyword evidence="1" id="KW-0175">Coiled coil</keyword>
<gene>
    <name evidence="2" type="ORF">THSYN_15395</name>
</gene>
<feature type="coiled-coil region" evidence="1">
    <location>
        <begin position="94"/>
        <end position="121"/>
    </location>
</feature>
<evidence type="ECO:0000313" key="3">
    <source>
        <dbReference type="Proteomes" id="UP000232638"/>
    </source>
</evidence>
<dbReference type="RefSeq" id="WP_100919936.1">
    <property type="nucleotide sequence ID" value="NZ_CP020370.1"/>
</dbReference>
<feature type="coiled-coil region" evidence="1">
    <location>
        <begin position="292"/>
        <end position="319"/>
    </location>
</feature>
<reference evidence="2 3" key="1">
    <citation type="submission" date="2017-03" db="EMBL/GenBank/DDBJ databases">
        <title>Complete genome sequence of Candidatus 'Thiodictyon syntrophicum' sp. nov. strain Cad16T, a photolithoautotroph purple sulfur bacterium isolated from an alpine meromictic lake.</title>
        <authorList>
            <person name="Luedin S.M."/>
            <person name="Pothier J.F."/>
            <person name="Danza F."/>
            <person name="Storelli N."/>
            <person name="Wittwer M."/>
            <person name="Tonolla M."/>
        </authorList>
    </citation>
    <scope>NUCLEOTIDE SEQUENCE [LARGE SCALE GENOMIC DNA]</scope>
    <source>
        <strain evidence="2 3">Cad16T</strain>
    </source>
</reference>
<protein>
    <submittedName>
        <fullName evidence="2">Uncharacterized protein</fullName>
    </submittedName>
</protein>
<proteinExistence type="predicted"/>
<dbReference type="KEGG" id="tsy:THSYN_15395"/>
<evidence type="ECO:0000256" key="1">
    <source>
        <dbReference type="SAM" id="Coils"/>
    </source>
</evidence>
<keyword evidence="3" id="KW-1185">Reference proteome</keyword>
<accession>A0A2K8U9C6</accession>
<name>A0A2K8U9C6_9GAMM</name>
<dbReference type="Proteomes" id="UP000232638">
    <property type="component" value="Chromosome"/>
</dbReference>
<dbReference type="AlphaFoldDB" id="A0A2K8U9C6"/>
<dbReference type="EMBL" id="CP020370">
    <property type="protein sequence ID" value="AUB82196.1"/>
    <property type="molecule type" value="Genomic_DNA"/>
</dbReference>
<sequence length="453" mass="47209">MADPTTLKDLAHANLTAWQDRAAAARADATTAQAAVSTAVTRLADATQALATARSEGQRIRTALAAVPTTADADPLLRQLDTATIAQRAAEAGILAQERQLARARAQLDRAALTLRSTETARLRAQAESNAADLEAARVAALVAALAQPPLHTLDQDASDLLGSTLTAAAQTAAEKDIPAPLLQRATERRDLARERIEGAAADRKTLADLIQAQVLATGNTEDRLLVPRTAYAAALGALESYVSGAKQRLDRAQGALTRLADPARKTLLTEAQKKRLNTPTPATLTTERETAAGHEKALDEARWALEQAEQKRDLAQVKETVGAGAPGGLAAAAAALVTAAGKETAADTAYPPSERTLLSEWEAALPDAIWADLADYLDAKTSLTDLAGTPTGTLETTLDTAEETLVHDLVALGKEQAARDLYAAELAGRTAAAEFAAGAAGRIVFSALRGDA</sequence>
<evidence type="ECO:0000313" key="2">
    <source>
        <dbReference type="EMBL" id="AUB82196.1"/>
    </source>
</evidence>